<sequence>MINKIKTYIDENRFLKISLILIGIVSLIVVTRLAIQEKKMAGVKAFHVSISYKDKTKRLISSDYIKDEVRKSLGYNVERIKIKDLDIMKIEDVLDNNDFIERAEVYLDGKNVLRVELVQKNPIVRINNGAQKFYLDDKGEYLSLSPVATVRVPVVTGDIKPYTAEYNKIEGHQFQDIFELATKIYKDDFLTSLIEQVHIEKNGDYLLIPKIGKEKIMLGSVYDLEEKMYKLKVFYKEGLTRLGWGKYAYLDLKYEEQVVVKSN</sequence>
<reference evidence="2" key="1">
    <citation type="journal article" date="2014" name="Int. J. Syst. Evol. Microbiol.">
        <title>Complete genome sequence of Corynebacterium casei LMG S-19264T (=DSM 44701T), isolated from a smear-ripened cheese.</title>
        <authorList>
            <consortium name="US DOE Joint Genome Institute (JGI-PGF)"/>
            <person name="Walter F."/>
            <person name="Albersmeier A."/>
            <person name="Kalinowski J."/>
            <person name="Ruckert C."/>
        </authorList>
    </citation>
    <scope>NUCLEOTIDE SEQUENCE</scope>
    <source>
        <strain evidence="2">NBRC 108769</strain>
    </source>
</reference>
<dbReference type="Proteomes" id="UP001156666">
    <property type="component" value="Unassembled WGS sequence"/>
</dbReference>
<dbReference type="RefSeq" id="WP_235294656.1">
    <property type="nucleotide sequence ID" value="NZ_BSOH01000001.1"/>
</dbReference>
<evidence type="ECO:0000256" key="1">
    <source>
        <dbReference type="SAM" id="Phobius"/>
    </source>
</evidence>
<dbReference type="EMBL" id="BSOH01000001">
    <property type="protein sequence ID" value="GLR15765.1"/>
    <property type="molecule type" value="Genomic_DNA"/>
</dbReference>
<dbReference type="AlphaFoldDB" id="A0AA37WE37"/>
<evidence type="ECO:0008006" key="4">
    <source>
        <dbReference type="Google" id="ProtNLM"/>
    </source>
</evidence>
<protein>
    <recommendedName>
        <fullName evidence="4">Cell division protein FtsQ</fullName>
    </recommendedName>
</protein>
<reference evidence="2" key="2">
    <citation type="submission" date="2023-01" db="EMBL/GenBank/DDBJ databases">
        <title>Draft genome sequence of Portibacter lacus strain NBRC 108769.</title>
        <authorList>
            <person name="Sun Q."/>
            <person name="Mori K."/>
        </authorList>
    </citation>
    <scope>NUCLEOTIDE SEQUENCE</scope>
    <source>
        <strain evidence="2">NBRC 108769</strain>
    </source>
</reference>
<keyword evidence="1" id="KW-0472">Membrane</keyword>
<name>A0AA37WE37_9BACT</name>
<evidence type="ECO:0000313" key="3">
    <source>
        <dbReference type="Proteomes" id="UP001156666"/>
    </source>
</evidence>
<organism evidence="2 3">
    <name type="scientific">Portibacter lacus</name>
    <dbReference type="NCBI Taxonomy" id="1099794"/>
    <lineage>
        <taxon>Bacteria</taxon>
        <taxon>Pseudomonadati</taxon>
        <taxon>Bacteroidota</taxon>
        <taxon>Saprospiria</taxon>
        <taxon>Saprospirales</taxon>
        <taxon>Haliscomenobacteraceae</taxon>
        <taxon>Portibacter</taxon>
    </lineage>
</organism>
<gene>
    <name evidence="2" type="ORF">GCM10007940_03800</name>
</gene>
<keyword evidence="3" id="KW-1185">Reference proteome</keyword>
<keyword evidence="1" id="KW-1133">Transmembrane helix</keyword>
<feature type="transmembrane region" description="Helical" evidence="1">
    <location>
        <begin position="14"/>
        <end position="35"/>
    </location>
</feature>
<accession>A0AA37WE37</accession>
<comment type="caution">
    <text evidence="2">The sequence shown here is derived from an EMBL/GenBank/DDBJ whole genome shotgun (WGS) entry which is preliminary data.</text>
</comment>
<evidence type="ECO:0000313" key="2">
    <source>
        <dbReference type="EMBL" id="GLR15765.1"/>
    </source>
</evidence>
<proteinExistence type="predicted"/>
<keyword evidence="1" id="KW-0812">Transmembrane</keyword>